<dbReference type="AlphaFoldDB" id="F4W4R9"/>
<dbReference type="EMBL" id="GL887553">
    <property type="protein sequence ID" value="EGI70788.1"/>
    <property type="molecule type" value="Genomic_DNA"/>
</dbReference>
<name>F4W4R9_ACREC</name>
<dbReference type="InParanoid" id="F4W4R9"/>
<sequence>MRVQTLIISVALANDGRRDVADNVGIDDVEFRGVPLRLQSSVKMMVDRRFRDKLNLETYVSFHCLIYHDILIRCFLYGIEYFETLKKITKRNTNVFNNGCFVSSSEMTHLQSLDDSDKYHELKYAQIEKSNLVFKEDEGYSLFQNMIQSDIFTVSTIAPTGRRVVELFTELGNKVRTALDVRVCSDRLIIFVIGVWKPSQLHTNYEKRIKPLWVGIKFKYCKNVSGMKISSVSHNPNETINQLQMHVLFALPVSRNCCTLRRCPSQSS</sequence>
<accession>F4W4R9</accession>
<evidence type="ECO:0000313" key="2">
    <source>
        <dbReference type="Proteomes" id="UP000007755"/>
    </source>
</evidence>
<protein>
    <submittedName>
        <fullName evidence="1">Uncharacterized protein</fullName>
    </submittedName>
</protein>
<reference evidence="1" key="1">
    <citation type="submission" date="2011-02" db="EMBL/GenBank/DDBJ databases">
        <title>The genome of the leaf-cutting ant Acromyrmex echinatior suggests key adaptations to social evolution and fungus farming.</title>
        <authorList>
            <person name="Nygaard S."/>
            <person name="Zhang G."/>
        </authorList>
    </citation>
    <scope>NUCLEOTIDE SEQUENCE</scope>
</reference>
<proteinExistence type="predicted"/>
<keyword evidence="2" id="KW-1185">Reference proteome</keyword>
<gene>
    <name evidence="1" type="ORF">G5I_00394</name>
</gene>
<organism evidence="2">
    <name type="scientific">Acromyrmex echinatior</name>
    <name type="common">Panamanian leafcutter ant</name>
    <name type="synonym">Acromyrmex octospinosus echinatior</name>
    <dbReference type="NCBI Taxonomy" id="103372"/>
    <lineage>
        <taxon>Eukaryota</taxon>
        <taxon>Metazoa</taxon>
        <taxon>Ecdysozoa</taxon>
        <taxon>Arthropoda</taxon>
        <taxon>Hexapoda</taxon>
        <taxon>Insecta</taxon>
        <taxon>Pterygota</taxon>
        <taxon>Neoptera</taxon>
        <taxon>Endopterygota</taxon>
        <taxon>Hymenoptera</taxon>
        <taxon>Apocrita</taxon>
        <taxon>Aculeata</taxon>
        <taxon>Formicoidea</taxon>
        <taxon>Formicidae</taxon>
        <taxon>Myrmicinae</taxon>
        <taxon>Acromyrmex</taxon>
    </lineage>
</organism>
<evidence type="ECO:0000313" key="1">
    <source>
        <dbReference type="EMBL" id="EGI70788.1"/>
    </source>
</evidence>
<dbReference type="Proteomes" id="UP000007755">
    <property type="component" value="Unassembled WGS sequence"/>
</dbReference>